<dbReference type="EMBL" id="JACHXN010000020">
    <property type="protein sequence ID" value="MBB3148480.1"/>
    <property type="molecule type" value="Genomic_DNA"/>
</dbReference>
<proteinExistence type="predicted"/>
<accession>A0A839UHY4</accession>
<gene>
    <name evidence="1" type="ORF">FHS21_004928</name>
</gene>
<dbReference type="Proteomes" id="UP000554520">
    <property type="component" value="Unassembled WGS sequence"/>
</dbReference>
<protein>
    <submittedName>
        <fullName evidence="1">Uncharacterized protein</fullName>
    </submittedName>
</protein>
<evidence type="ECO:0000313" key="2">
    <source>
        <dbReference type="Proteomes" id="UP000554520"/>
    </source>
</evidence>
<evidence type="ECO:0000313" key="1">
    <source>
        <dbReference type="EMBL" id="MBB3148480.1"/>
    </source>
</evidence>
<sequence>MVHMMRKGQGRFAYNPDPSLKDQFEAIAA</sequence>
<name>A0A839UHY4_9HYPH</name>
<comment type="caution">
    <text evidence="1">The sequence shown here is derived from an EMBL/GenBank/DDBJ whole genome shotgun (WGS) entry which is preliminary data.</text>
</comment>
<organism evidence="1 2">
    <name type="scientific">Phyllobacterium trifolii</name>
    <dbReference type="NCBI Taxonomy" id="300193"/>
    <lineage>
        <taxon>Bacteria</taxon>
        <taxon>Pseudomonadati</taxon>
        <taxon>Pseudomonadota</taxon>
        <taxon>Alphaproteobacteria</taxon>
        <taxon>Hyphomicrobiales</taxon>
        <taxon>Phyllobacteriaceae</taxon>
        <taxon>Phyllobacterium</taxon>
    </lineage>
</organism>
<keyword evidence="2" id="KW-1185">Reference proteome</keyword>
<reference evidence="1 2" key="1">
    <citation type="submission" date="2020-08" db="EMBL/GenBank/DDBJ databases">
        <title>Genomic Encyclopedia of Type Strains, Phase III (KMG-III): the genomes of soil and plant-associated and newly described type strains.</title>
        <authorList>
            <person name="Whitman W."/>
        </authorList>
    </citation>
    <scope>NUCLEOTIDE SEQUENCE [LARGE SCALE GENOMIC DNA]</scope>
    <source>
        <strain evidence="1 2">CECT 7015</strain>
    </source>
</reference>
<dbReference type="AlphaFoldDB" id="A0A839UHY4"/>